<evidence type="ECO:0000313" key="2">
    <source>
        <dbReference type="EMBL" id="QQD18470.1"/>
    </source>
</evidence>
<dbReference type="PANTHER" id="PTHR43211:SF1">
    <property type="entry name" value="BLL6422 PROTEIN"/>
    <property type="match status" value="1"/>
</dbReference>
<dbReference type="KEGG" id="snan:I6N98_00915"/>
<dbReference type="PANTHER" id="PTHR43211">
    <property type="entry name" value="FUMARYLACETOACETATE HYDROLASE"/>
    <property type="match status" value="1"/>
</dbReference>
<keyword evidence="3" id="KW-1185">Reference proteome</keyword>
<keyword evidence="2" id="KW-0378">Hydrolase</keyword>
<proteinExistence type="predicted"/>
<name>A0A7T4URL0_9GAMM</name>
<dbReference type="InterPro" id="IPR036663">
    <property type="entry name" value="Fumarylacetoacetase_C_sf"/>
</dbReference>
<feature type="domain" description="Fumarylacetoacetase-like C-terminal" evidence="1">
    <location>
        <begin position="136"/>
        <end position="323"/>
    </location>
</feature>
<dbReference type="GO" id="GO:0016787">
    <property type="term" value="F:hydrolase activity"/>
    <property type="evidence" value="ECO:0007669"/>
    <property type="project" value="UniProtKB-KW"/>
</dbReference>
<protein>
    <submittedName>
        <fullName evidence="2">Fumarylacetoacetate hydrolase family protein</fullName>
    </submittedName>
</protein>
<sequence>MKLVTYSVGSERYRLGALRQDGSTVLDLATAARQMSNSQPDCLCSMQALIESGEQGLDTARELLQSDSDAVVDIDKIILHAPLPRPVSVRDCLGFSGHFINMVRHVVAGGRLKRLDELLQKTTGKTLAHRMSPGAWQRPLYYFASTALVGHGAEIEIPAYSQLMDYELEWAACIGKKGKNLKADRASESIFGYTIFNDFTARDTQMFDMKTRFGVQKSKSFDGSNVMGPCLVTRDEIPDPYNLSMWANVNGIEWSRGSTAQQDWSFEEMIEYLSSSETLEPGEMICSGTVPTGSAREMGREIVAGDTIELNVQGIGTLTNTLVAPMSYQPLPVWQKA</sequence>
<organism evidence="2 3">
    <name type="scientific">Spongiibacter nanhainus</name>
    <dbReference type="NCBI Taxonomy" id="2794344"/>
    <lineage>
        <taxon>Bacteria</taxon>
        <taxon>Pseudomonadati</taxon>
        <taxon>Pseudomonadota</taxon>
        <taxon>Gammaproteobacteria</taxon>
        <taxon>Cellvibrionales</taxon>
        <taxon>Spongiibacteraceae</taxon>
        <taxon>Spongiibacter</taxon>
    </lineage>
</organism>
<dbReference type="AlphaFoldDB" id="A0A7T4URL0"/>
<evidence type="ECO:0000313" key="3">
    <source>
        <dbReference type="Proteomes" id="UP000596063"/>
    </source>
</evidence>
<dbReference type="EMBL" id="CP066167">
    <property type="protein sequence ID" value="QQD18470.1"/>
    <property type="molecule type" value="Genomic_DNA"/>
</dbReference>
<dbReference type="Pfam" id="PF01557">
    <property type="entry name" value="FAA_hydrolase"/>
    <property type="match status" value="1"/>
</dbReference>
<gene>
    <name evidence="2" type="ORF">I6N98_00915</name>
</gene>
<dbReference type="Proteomes" id="UP000596063">
    <property type="component" value="Chromosome"/>
</dbReference>
<evidence type="ECO:0000259" key="1">
    <source>
        <dbReference type="Pfam" id="PF01557"/>
    </source>
</evidence>
<dbReference type="RefSeq" id="WP_198569961.1">
    <property type="nucleotide sequence ID" value="NZ_CP066167.1"/>
</dbReference>
<dbReference type="Gene3D" id="3.90.850.10">
    <property type="entry name" value="Fumarylacetoacetase-like, C-terminal domain"/>
    <property type="match status" value="1"/>
</dbReference>
<accession>A0A7T4URL0</accession>
<reference evidence="2 3" key="1">
    <citation type="submission" date="2020-12" db="EMBL/GenBank/DDBJ databases">
        <authorList>
            <person name="Shan Y."/>
        </authorList>
    </citation>
    <scope>NUCLEOTIDE SEQUENCE [LARGE SCALE GENOMIC DNA]</scope>
    <source>
        <strain evidence="3">csc3.9</strain>
    </source>
</reference>
<dbReference type="InterPro" id="IPR011234">
    <property type="entry name" value="Fumarylacetoacetase-like_C"/>
</dbReference>
<dbReference type="SUPFAM" id="SSF56529">
    <property type="entry name" value="FAH"/>
    <property type="match status" value="1"/>
</dbReference>